<dbReference type="Proteomes" id="UP001311232">
    <property type="component" value="Unassembled WGS sequence"/>
</dbReference>
<proteinExistence type="predicted"/>
<evidence type="ECO:0008006" key="3">
    <source>
        <dbReference type="Google" id="ProtNLM"/>
    </source>
</evidence>
<organism evidence="1 2">
    <name type="scientific">Crenichthys baileyi</name>
    <name type="common">White River springfish</name>
    <dbReference type="NCBI Taxonomy" id="28760"/>
    <lineage>
        <taxon>Eukaryota</taxon>
        <taxon>Metazoa</taxon>
        <taxon>Chordata</taxon>
        <taxon>Craniata</taxon>
        <taxon>Vertebrata</taxon>
        <taxon>Euteleostomi</taxon>
        <taxon>Actinopterygii</taxon>
        <taxon>Neopterygii</taxon>
        <taxon>Teleostei</taxon>
        <taxon>Neoteleostei</taxon>
        <taxon>Acanthomorphata</taxon>
        <taxon>Ovalentaria</taxon>
        <taxon>Atherinomorphae</taxon>
        <taxon>Cyprinodontiformes</taxon>
        <taxon>Goodeidae</taxon>
        <taxon>Crenichthys</taxon>
    </lineage>
</organism>
<evidence type="ECO:0000313" key="2">
    <source>
        <dbReference type="Proteomes" id="UP001311232"/>
    </source>
</evidence>
<dbReference type="EMBL" id="JAHHUM010002064">
    <property type="protein sequence ID" value="KAK5606553.1"/>
    <property type="molecule type" value="Genomic_DNA"/>
</dbReference>
<comment type="caution">
    <text evidence="1">The sequence shown here is derived from an EMBL/GenBank/DDBJ whole genome shotgun (WGS) entry which is preliminary data.</text>
</comment>
<gene>
    <name evidence="1" type="ORF">CRENBAI_019073</name>
</gene>
<name>A0AAV9RB95_9TELE</name>
<protein>
    <recommendedName>
        <fullName evidence="3">Transmembrane protein</fullName>
    </recommendedName>
</protein>
<sequence>MNFLHFRLLTKKRSSSRPGRCPALLHGTVRRTPDLFFFSLPHLSLLLFLCVDISFSLHTYISVSPFVCFQQTHTRRGKELNNVGPLSLHYVNHHFPSAAALFASRLHFIRRMQIPAKLSSHICASSRMCEWAVCLQQQMGLPNRLLSVCECECISVSHLNANLTVTGRRYI</sequence>
<dbReference type="AlphaFoldDB" id="A0AAV9RB95"/>
<reference evidence="1 2" key="1">
    <citation type="submission" date="2021-06" db="EMBL/GenBank/DDBJ databases">
        <authorList>
            <person name="Palmer J.M."/>
        </authorList>
    </citation>
    <scope>NUCLEOTIDE SEQUENCE [LARGE SCALE GENOMIC DNA]</scope>
    <source>
        <strain evidence="1 2">MEX-2019</strain>
        <tissue evidence="1">Muscle</tissue>
    </source>
</reference>
<keyword evidence="2" id="KW-1185">Reference proteome</keyword>
<accession>A0AAV9RB95</accession>
<evidence type="ECO:0000313" key="1">
    <source>
        <dbReference type="EMBL" id="KAK5606553.1"/>
    </source>
</evidence>